<evidence type="ECO:0000256" key="6">
    <source>
        <dbReference type="ARBA" id="ARBA00023180"/>
    </source>
</evidence>
<keyword evidence="2" id="KW-0812">Transmembrane</keyword>
<feature type="chain" id="PRO_5043623784" description="WSC domain-containing protein" evidence="7">
    <location>
        <begin position="20"/>
        <end position="652"/>
    </location>
</feature>
<evidence type="ECO:0000259" key="8">
    <source>
        <dbReference type="PROSITE" id="PS51212"/>
    </source>
</evidence>
<feature type="signal peptide" evidence="7">
    <location>
        <begin position="1"/>
        <end position="19"/>
    </location>
</feature>
<keyword evidence="10" id="KW-1185">Reference proteome</keyword>
<dbReference type="InterPro" id="IPR051836">
    <property type="entry name" value="Kremen_rcpt"/>
</dbReference>
<keyword evidence="6" id="KW-0325">Glycoprotein</keyword>
<keyword evidence="5" id="KW-0472">Membrane</keyword>
<feature type="domain" description="WSC" evidence="8">
    <location>
        <begin position="558"/>
        <end position="651"/>
    </location>
</feature>
<feature type="domain" description="WSC" evidence="8">
    <location>
        <begin position="453"/>
        <end position="547"/>
    </location>
</feature>
<evidence type="ECO:0000256" key="4">
    <source>
        <dbReference type="ARBA" id="ARBA00022989"/>
    </source>
</evidence>
<name>A0AAX4JJ13_9TREE</name>
<organism evidence="9 10">
    <name type="scientific">Kwoniella dendrophila CBS 6074</name>
    <dbReference type="NCBI Taxonomy" id="1295534"/>
    <lineage>
        <taxon>Eukaryota</taxon>
        <taxon>Fungi</taxon>
        <taxon>Dikarya</taxon>
        <taxon>Basidiomycota</taxon>
        <taxon>Agaricomycotina</taxon>
        <taxon>Tremellomycetes</taxon>
        <taxon>Tremellales</taxon>
        <taxon>Cryptococcaceae</taxon>
        <taxon>Kwoniella</taxon>
    </lineage>
</organism>
<evidence type="ECO:0000256" key="3">
    <source>
        <dbReference type="ARBA" id="ARBA00022729"/>
    </source>
</evidence>
<evidence type="ECO:0000256" key="2">
    <source>
        <dbReference type="ARBA" id="ARBA00022692"/>
    </source>
</evidence>
<reference evidence="9 10" key="1">
    <citation type="submission" date="2024-01" db="EMBL/GenBank/DDBJ databases">
        <title>Comparative genomics of Cryptococcus and Kwoniella reveals pathogenesis evolution and contrasting modes of karyotype evolution via chromosome fusion or intercentromeric recombination.</title>
        <authorList>
            <person name="Coelho M.A."/>
            <person name="David-Palma M."/>
            <person name="Shea T."/>
            <person name="Bowers K."/>
            <person name="McGinley-Smith S."/>
            <person name="Mohammad A.W."/>
            <person name="Gnirke A."/>
            <person name="Yurkov A.M."/>
            <person name="Nowrousian M."/>
            <person name="Sun S."/>
            <person name="Cuomo C.A."/>
            <person name="Heitman J."/>
        </authorList>
    </citation>
    <scope>NUCLEOTIDE SEQUENCE [LARGE SCALE GENOMIC DNA]</scope>
    <source>
        <strain evidence="9 10">CBS 6074</strain>
    </source>
</reference>
<dbReference type="Proteomes" id="UP001355207">
    <property type="component" value="Chromosome 1"/>
</dbReference>
<sequence>MMGTTFFAILMTMGTLIKAAPVETKVTDRALVDRASSSLTGVTTTNGWTSQGCYQDGWPHFVPDYFERQSYMTQEYCGKQCYSMGKPYMAVEYGTDCYCASSLTTGNYPKLADSQCNYSCGGNGAENCGGYWTLVLFKYTGTTASTSSSSSAIASSSSASVKASASASVNSVSSSAPASSSASSSASITSASTSSSAIAKSSAAPASSSSSSVVSTSASASSASASSAAASSAVSSSAVSKSSAAASSISSAPVVSSSAASSSAPASSVPASSAAASSVVSSAAASSAPASSVAASIASSAVSSSAPSSTSSAAVVTPTVIAIDPLAVPTPWVAASVPVIAEATYDVKRALTGSSLSSDDMTYTKCLNFCSSGGFALAGLEYGRECYCGNYLTNGASLSLPATATMTCSGANSTSTALCGGPDAITLFYQPTKITGLASDFTTKTATLASGWSAASTPCLQEEVSGRALTGASTSGSDMTVPKCLNYCSSKGFQYGALEYGSECYCGSSLVNGASLSLTSGQCNMACSGDSTTTCGGSNALQIYVNPSLSPVANAVNGFANSGCIQEVAGRALTGASISASNMTVAVCTSYCQSQGFTMAGVEYGQECYCGNSLVNGATTTLTSGQCVMPCAGDSTTICGGPNAINLYTVSA</sequence>
<evidence type="ECO:0000313" key="9">
    <source>
        <dbReference type="EMBL" id="WWC85442.1"/>
    </source>
</evidence>
<dbReference type="PROSITE" id="PS51212">
    <property type="entry name" value="WSC"/>
    <property type="match status" value="4"/>
</dbReference>
<dbReference type="PANTHER" id="PTHR24269:SF16">
    <property type="entry name" value="PROTEIN SLG1"/>
    <property type="match status" value="1"/>
</dbReference>
<keyword evidence="4" id="KW-1133">Transmembrane helix</keyword>
<feature type="domain" description="WSC" evidence="8">
    <location>
        <begin position="338"/>
        <end position="431"/>
    </location>
</feature>
<comment type="subcellular location">
    <subcellularLocation>
        <location evidence="1">Membrane</location>
        <topology evidence="1">Single-pass membrane protein</topology>
    </subcellularLocation>
</comment>
<dbReference type="PANTHER" id="PTHR24269">
    <property type="entry name" value="KREMEN PROTEIN"/>
    <property type="match status" value="1"/>
</dbReference>
<feature type="domain" description="WSC" evidence="8">
    <location>
        <begin position="47"/>
        <end position="140"/>
    </location>
</feature>
<keyword evidence="3 7" id="KW-0732">Signal</keyword>
<evidence type="ECO:0000256" key="1">
    <source>
        <dbReference type="ARBA" id="ARBA00004167"/>
    </source>
</evidence>
<dbReference type="Pfam" id="PF01822">
    <property type="entry name" value="WSC"/>
    <property type="match status" value="4"/>
</dbReference>
<gene>
    <name evidence="9" type="ORF">L201_000305</name>
</gene>
<accession>A0AAX4JJ13</accession>
<dbReference type="EMBL" id="CP144098">
    <property type="protein sequence ID" value="WWC85442.1"/>
    <property type="molecule type" value="Genomic_DNA"/>
</dbReference>
<dbReference type="GeneID" id="91090977"/>
<dbReference type="RefSeq" id="XP_066072205.1">
    <property type="nucleotide sequence ID" value="XM_066216108.1"/>
</dbReference>
<dbReference type="InterPro" id="IPR002889">
    <property type="entry name" value="WSC_carb-bd"/>
</dbReference>
<protein>
    <recommendedName>
        <fullName evidence="8">WSC domain-containing protein</fullName>
    </recommendedName>
</protein>
<evidence type="ECO:0000313" key="10">
    <source>
        <dbReference type="Proteomes" id="UP001355207"/>
    </source>
</evidence>
<dbReference type="AlphaFoldDB" id="A0AAX4JJ13"/>
<dbReference type="SMART" id="SM00321">
    <property type="entry name" value="WSC"/>
    <property type="match status" value="4"/>
</dbReference>
<dbReference type="GO" id="GO:0005886">
    <property type="term" value="C:plasma membrane"/>
    <property type="evidence" value="ECO:0007669"/>
    <property type="project" value="TreeGrafter"/>
</dbReference>
<proteinExistence type="predicted"/>
<evidence type="ECO:0000256" key="5">
    <source>
        <dbReference type="ARBA" id="ARBA00023136"/>
    </source>
</evidence>
<evidence type="ECO:0000256" key="7">
    <source>
        <dbReference type="SAM" id="SignalP"/>
    </source>
</evidence>